<sequence length="166" mass="17902">MSILDNTAHDIPPREHDDFEINELETGSFENRDFASTKPDPTLDPFVRTDERADTGDFPALQPDIDGPNTDRLDTDRPNTDAPRTFTSDEDPQAGRASTLGTVPAPDNHEEHSTLLIAALLSIGCLWIGITVDSLFDSLALTATSVAVFATLTLGVLVASALHDSE</sequence>
<evidence type="ECO:0000256" key="1">
    <source>
        <dbReference type="SAM" id="MobiDB-lite"/>
    </source>
</evidence>
<organism evidence="3 4">
    <name type="scientific">Gordonia sputi NBRC 100414</name>
    <dbReference type="NCBI Taxonomy" id="1089453"/>
    <lineage>
        <taxon>Bacteria</taxon>
        <taxon>Bacillati</taxon>
        <taxon>Actinomycetota</taxon>
        <taxon>Actinomycetes</taxon>
        <taxon>Mycobacteriales</taxon>
        <taxon>Gordoniaceae</taxon>
        <taxon>Gordonia</taxon>
    </lineage>
</organism>
<keyword evidence="2" id="KW-0812">Transmembrane</keyword>
<evidence type="ECO:0000313" key="4">
    <source>
        <dbReference type="Proteomes" id="UP000005845"/>
    </source>
</evidence>
<feature type="compositionally biased region" description="Basic and acidic residues" evidence="1">
    <location>
        <begin position="69"/>
        <end position="79"/>
    </location>
</feature>
<protein>
    <submittedName>
        <fullName evidence="3">Uncharacterized protein</fullName>
    </submittedName>
</protein>
<feature type="region of interest" description="Disordered" evidence="1">
    <location>
        <begin position="1"/>
        <end position="100"/>
    </location>
</feature>
<dbReference type="AlphaFoldDB" id="H5U5N2"/>
<proteinExistence type="predicted"/>
<feature type="transmembrane region" description="Helical" evidence="2">
    <location>
        <begin position="138"/>
        <end position="162"/>
    </location>
</feature>
<feature type="transmembrane region" description="Helical" evidence="2">
    <location>
        <begin position="114"/>
        <end position="132"/>
    </location>
</feature>
<dbReference type="Proteomes" id="UP000005845">
    <property type="component" value="Unassembled WGS sequence"/>
</dbReference>
<dbReference type="EMBL" id="BAFC01000116">
    <property type="protein sequence ID" value="GAB41040.1"/>
    <property type="molecule type" value="Genomic_DNA"/>
</dbReference>
<reference evidence="3 4" key="1">
    <citation type="submission" date="2012-02" db="EMBL/GenBank/DDBJ databases">
        <title>Whole genome shotgun sequence of Gordonia sputi NBRC 100414.</title>
        <authorList>
            <person name="Yoshida I."/>
            <person name="Hosoyama A."/>
            <person name="Tsuchikane K."/>
            <person name="Katsumata H."/>
            <person name="Yamazaki S."/>
            <person name="Fujita N."/>
        </authorList>
    </citation>
    <scope>NUCLEOTIDE SEQUENCE [LARGE SCALE GENOMIC DNA]</scope>
    <source>
        <strain evidence="3 4">NBRC 100414</strain>
    </source>
</reference>
<gene>
    <name evidence="3" type="ORF">GOSPT_118_01180</name>
</gene>
<evidence type="ECO:0000313" key="3">
    <source>
        <dbReference type="EMBL" id="GAB41040.1"/>
    </source>
</evidence>
<accession>H5U5N2</accession>
<keyword evidence="2" id="KW-0472">Membrane</keyword>
<feature type="compositionally biased region" description="Basic and acidic residues" evidence="1">
    <location>
        <begin position="7"/>
        <end position="19"/>
    </location>
</feature>
<comment type="caution">
    <text evidence="3">The sequence shown here is derived from an EMBL/GenBank/DDBJ whole genome shotgun (WGS) entry which is preliminary data.</text>
</comment>
<name>H5U5N2_9ACTN</name>
<evidence type="ECO:0000256" key="2">
    <source>
        <dbReference type="SAM" id="Phobius"/>
    </source>
</evidence>
<keyword evidence="2" id="KW-1133">Transmembrane helix</keyword>
<keyword evidence="4" id="KW-1185">Reference proteome</keyword>
<dbReference type="eggNOG" id="ENOG5030F07">
    <property type="taxonomic scope" value="Bacteria"/>
</dbReference>
<dbReference type="RefSeq" id="WP_005208209.1">
    <property type="nucleotide sequence ID" value="NZ_BAFC01000116.1"/>
</dbReference>